<keyword evidence="32" id="KW-1185">Reference proteome</keyword>
<organism evidence="31 32">
    <name type="scientific">Gouania willdenowi</name>
    <name type="common">Blunt-snouted clingfish</name>
    <name type="synonym">Lepadogaster willdenowi</name>
    <dbReference type="NCBI Taxonomy" id="441366"/>
    <lineage>
        <taxon>Eukaryota</taxon>
        <taxon>Metazoa</taxon>
        <taxon>Chordata</taxon>
        <taxon>Craniata</taxon>
        <taxon>Vertebrata</taxon>
        <taxon>Euteleostomi</taxon>
        <taxon>Actinopterygii</taxon>
        <taxon>Neopterygii</taxon>
        <taxon>Teleostei</taxon>
        <taxon>Neoteleostei</taxon>
        <taxon>Acanthomorphata</taxon>
        <taxon>Ovalentaria</taxon>
        <taxon>Blenniimorphae</taxon>
        <taxon>Blenniiformes</taxon>
        <taxon>Gobiesocoidei</taxon>
        <taxon>Gobiesocidae</taxon>
        <taxon>Gobiesocinae</taxon>
        <taxon>Gouania</taxon>
    </lineage>
</organism>
<evidence type="ECO:0000256" key="18">
    <source>
        <dbReference type="ARBA" id="ARBA00043896"/>
    </source>
</evidence>
<keyword evidence="10" id="KW-0677">Repeat</keyword>
<dbReference type="PANTHER" id="PTHR22804">
    <property type="entry name" value="AGGRECAN/VERSICAN PROTEOGLYCAN"/>
    <property type="match status" value="1"/>
</dbReference>
<feature type="domain" description="Link" evidence="30">
    <location>
        <begin position="221"/>
        <end position="318"/>
    </location>
</feature>
<dbReference type="SUPFAM" id="SSF57196">
    <property type="entry name" value="EGF/Laminin"/>
    <property type="match status" value="1"/>
</dbReference>
<gene>
    <name evidence="31" type="primary">vcanb</name>
</gene>
<dbReference type="InterPro" id="IPR001881">
    <property type="entry name" value="EGF-like_Ca-bd_dom"/>
</dbReference>
<dbReference type="InterPro" id="IPR000742">
    <property type="entry name" value="EGF"/>
</dbReference>
<evidence type="ECO:0000256" key="2">
    <source>
        <dbReference type="ARBA" id="ARBA00004593"/>
    </source>
</evidence>
<dbReference type="GO" id="GO:0033165">
    <property type="term" value="C:interphotoreceptor matrix"/>
    <property type="evidence" value="ECO:0007669"/>
    <property type="project" value="UniProtKB-SubCell"/>
</dbReference>
<dbReference type="Gene3D" id="3.10.100.10">
    <property type="entry name" value="Mannose-Binding Protein A, subunit A"/>
    <property type="match status" value="3"/>
</dbReference>
<accession>A0A8C5DZ68</accession>
<dbReference type="PROSITE" id="PS50041">
    <property type="entry name" value="C_TYPE_LECTIN_2"/>
    <property type="match status" value="1"/>
</dbReference>
<dbReference type="InterPro" id="IPR013783">
    <property type="entry name" value="Ig-like_fold"/>
</dbReference>
<dbReference type="GO" id="GO:0002052">
    <property type="term" value="P:positive regulation of neuroblast proliferation"/>
    <property type="evidence" value="ECO:0007669"/>
    <property type="project" value="TreeGrafter"/>
</dbReference>
<dbReference type="InterPro" id="IPR018378">
    <property type="entry name" value="C-type_lectin_CS"/>
</dbReference>
<dbReference type="InterPro" id="IPR000436">
    <property type="entry name" value="Sushi_SCR_CCP_dom"/>
</dbReference>
<evidence type="ECO:0000256" key="6">
    <source>
        <dbReference type="ARBA" id="ARBA00022536"/>
    </source>
</evidence>
<evidence type="ECO:0000259" key="26">
    <source>
        <dbReference type="PROSITE" id="PS50026"/>
    </source>
</evidence>
<keyword evidence="11" id="KW-0106">Calcium</keyword>
<keyword evidence="9" id="KW-0430">Lectin</keyword>
<feature type="domain" description="C-type lectin" evidence="27">
    <location>
        <begin position="406"/>
        <end position="520"/>
    </location>
</feature>
<dbReference type="InterPro" id="IPR003006">
    <property type="entry name" value="Ig/MHC_CS"/>
</dbReference>
<evidence type="ECO:0000259" key="28">
    <source>
        <dbReference type="PROSITE" id="PS50835"/>
    </source>
</evidence>
<dbReference type="CDD" id="cd03520">
    <property type="entry name" value="Link_domain_CSPGs_modules_2_4"/>
    <property type="match status" value="1"/>
</dbReference>
<evidence type="ECO:0000256" key="17">
    <source>
        <dbReference type="ARBA" id="ARBA00023319"/>
    </source>
</evidence>
<feature type="domain" description="EGF-like" evidence="26">
    <location>
        <begin position="319"/>
        <end position="355"/>
    </location>
</feature>
<evidence type="ECO:0000256" key="22">
    <source>
        <dbReference type="ARBA" id="ARBA00044266"/>
    </source>
</evidence>
<dbReference type="InterPro" id="IPR000538">
    <property type="entry name" value="Link_dom"/>
</dbReference>
<dbReference type="SUPFAM" id="SSF48726">
    <property type="entry name" value="Immunoglobulin"/>
    <property type="match status" value="1"/>
</dbReference>
<dbReference type="SMART" id="SM00181">
    <property type="entry name" value="EGF"/>
    <property type="match status" value="2"/>
</dbReference>
<dbReference type="Pfam" id="PF00059">
    <property type="entry name" value="Lectin_C"/>
    <property type="match status" value="1"/>
</dbReference>
<feature type="disulfide bond" evidence="23">
    <location>
        <begin position="345"/>
        <end position="354"/>
    </location>
</feature>
<dbReference type="SUPFAM" id="SSF57535">
    <property type="entry name" value="Complement control module/SCR domain"/>
    <property type="match status" value="1"/>
</dbReference>
<keyword evidence="17" id="KW-0393">Immunoglobulin domain</keyword>
<dbReference type="GO" id="GO:0005509">
    <property type="term" value="F:calcium ion binding"/>
    <property type="evidence" value="ECO:0007669"/>
    <property type="project" value="InterPro"/>
</dbReference>
<dbReference type="PRINTS" id="PR01265">
    <property type="entry name" value="LINKMODULE"/>
</dbReference>
<dbReference type="InterPro" id="IPR000152">
    <property type="entry name" value="EGF-type_Asp/Asn_hydroxyl_site"/>
</dbReference>
<dbReference type="PROSITE" id="PS00010">
    <property type="entry name" value="ASX_HYDROXYL"/>
    <property type="match status" value="1"/>
</dbReference>
<dbReference type="GO" id="GO:0005615">
    <property type="term" value="C:extracellular space"/>
    <property type="evidence" value="ECO:0007669"/>
    <property type="project" value="TreeGrafter"/>
</dbReference>
<dbReference type="FunFam" id="3.10.100.10:FF:000002">
    <property type="entry name" value="Hyaluronan proteoglycan link protein 1"/>
    <property type="match status" value="1"/>
</dbReference>
<feature type="disulfide bond" evidence="24">
    <location>
        <begin position="555"/>
        <end position="582"/>
    </location>
</feature>
<keyword evidence="5" id="KW-0272">Extracellular matrix</keyword>
<dbReference type="InterPro" id="IPR016186">
    <property type="entry name" value="C-type_lectin-like/link_sf"/>
</dbReference>
<evidence type="ECO:0000256" key="19">
    <source>
        <dbReference type="ARBA" id="ARBA00044099"/>
    </source>
</evidence>
<keyword evidence="16" id="KW-0373">Hyaluronic acid</keyword>
<evidence type="ECO:0000256" key="5">
    <source>
        <dbReference type="ARBA" id="ARBA00022530"/>
    </source>
</evidence>
<evidence type="ECO:0000256" key="25">
    <source>
        <dbReference type="PROSITE-ProRule" id="PRU00323"/>
    </source>
</evidence>
<feature type="disulfide bond" evidence="25">
    <location>
        <begin position="166"/>
        <end position="187"/>
    </location>
</feature>
<dbReference type="Pfam" id="PF07686">
    <property type="entry name" value="V-set"/>
    <property type="match status" value="1"/>
</dbReference>
<dbReference type="GO" id="GO:0001501">
    <property type="term" value="P:skeletal system development"/>
    <property type="evidence" value="ECO:0007669"/>
    <property type="project" value="TreeGrafter"/>
</dbReference>
<dbReference type="Gene3D" id="2.10.25.10">
    <property type="entry name" value="Laminin"/>
    <property type="match status" value="2"/>
</dbReference>
<dbReference type="CDD" id="cd00054">
    <property type="entry name" value="EGF_CA"/>
    <property type="match status" value="2"/>
</dbReference>
<keyword evidence="7 24" id="KW-0768">Sushi</keyword>
<dbReference type="PROSITE" id="PS00290">
    <property type="entry name" value="IG_MHC"/>
    <property type="match status" value="1"/>
</dbReference>
<evidence type="ECO:0000313" key="32">
    <source>
        <dbReference type="Proteomes" id="UP000694680"/>
    </source>
</evidence>
<dbReference type="SUPFAM" id="SSF56436">
    <property type="entry name" value="C-type lectin-like"/>
    <property type="match status" value="3"/>
</dbReference>
<dbReference type="GO" id="GO:0010001">
    <property type="term" value="P:glial cell differentiation"/>
    <property type="evidence" value="ECO:0007669"/>
    <property type="project" value="TreeGrafter"/>
</dbReference>
<evidence type="ECO:0000256" key="10">
    <source>
        <dbReference type="ARBA" id="ARBA00022737"/>
    </source>
</evidence>
<dbReference type="GO" id="GO:0001750">
    <property type="term" value="C:photoreceptor outer segment"/>
    <property type="evidence" value="ECO:0007669"/>
    <property type="project" value="UniProtKB-SubCell"/>
</dbReference>
<evidence type="ECO:0000313" key="31">
    <source>
        <dbReference type="Ensembl" id="ENSGWIP00000012449.1"/>
    </source>
</evidence>
<comment type="subcellular location">
    <subcellularLocation>
        <location evidence="1">Cell projection</location>
        <location evidence="1">Cilium</location>
        <location evidence="1">Photoreceptor outer segment</location>
    </subcellularLocation>
    <subcellularLocation>
        <location evidence="2">Secreted</location>
        <location evidence="2">Extracellular space</location>
        <location evidence="2">Extracellular matrix</location>
        <location evidence="2">Interphotoreceptor matrix</location>
    </subcellularLocation>
</comment>
<dbReference type="Gene3D" id="2.10.70.10">
    <property type="entry name" value="Complement Module, domain 1"/>
    <property type="match status" value="1"/>
</dbReference>
<evidence type="ECO:0000256" key="24">
    <source>
        <dbReference type="PROSITE-ProRule" id="PRU00302"/>
    </source>
</evidence>
<dbReference type="GO" id="GO:0045202">
    <property type="term" value="C:synapse"/>
    <property type="evidence" value="ECO:0007669"/>
    <property type="project" value="TreeGrafter"/>
</dbReference>
<dbReference type="InterPro" id="IPR013106">
    <property type="entry name" value="Ig_V-set"/>
</dbReference>
<evidence type="ECO:0000256" key="21">
    <source>
        <dbReference type="ARBA" id="ARBA00044263"/>
    </source>
</evidence>
<reference evidence="31" key="1">
    <citation type="submission" date="2020-06" db="EMBL/GenBank/DDBJ databases">
        <authorList>
            <consortium name="Wellcome Sanger Institute Data Sharing"/>
        </authorList>
    </citation>
    <scope>NUCLEOTIDE SEQUENCE [LARGE SCALE GENOMIC DNA]</scope>
</reference>
<comment type="similarity">
    <text evidence="3">Belongs to the aggrecan/versican proteoglycan family.</text>
</comment>
<evidence type="ECO:0000256" key="1">
    <source>
        <dbReference type="ARBA" id="ARBA00004504"/>
    </source>
</evidence>
<dbReference type="PROSITE" id="PS50923">
    <property type="entry name" value="SUSHI"/>
    <property type="match status" value="1"/>
</dbReference>
<dbReference type="InterPro" id="IPR018097">
    <property type="entry name" value="EGF_Ca-bd_CS"/>
</dbReference>
<dbReference type="InterPro" id="IPR016187">
    <property type="entry name" value="CTDL_fold"/>
</dbReference>
<dbReference type="SMART" id="SM00034">
    <property type="entry name" value="CLECT"/>
    <property type="match status" value="1"/>
</dbReference>
<dbReference type="CDD" id="cd00033">
    <property type="entry name" value="CCP"/>
    <property type="match status" value="1"/>
</dbReference>
<dbReference type="GO" id="GO:0005540">
    <property type="term" value="F:hyaluronic acid binding"/>
    <property type="evidence" value="ECO:0007669"/>
    <property type="project" value="UniProtKB-KW"/>
</dbReference>
<dbReference type="Gene3D" id="2.60.40.10">
    <property type="entry name" value="Immunoglobulins"/>
    <property type="match status" value="1"/>
</dbReference>
<dbReference type="Proteomes" id="UP000694680">
    <property type="component" value="Chromosome 12"/>
</dbReference>
<dbReference type="CDD" id="cd03517">
    <property type="entry name" value="Link_domain_CSPGs_modules_1_3"/>
    <property type="match status" value="1"/>
</dbReference>
<evidence type="ECO:0000256" key="11">
    <source>
        <dbReference type="ARBA" id="ARBA00022837"/>
    </source>
</evidence>
<comment type="caution">
    <text evidence="23">Lacks conserved residue(s) required for the propagation of feature annotation.</text>
</comment>
<name>A0A8C5DZ68_GOUWI</name>
<evidence type="ECO:0000259" key="30">
    <source>
        <dbReference type="PROSITE" id="PS50963"/>
    </source>
</evidence>
<protein>
    <recommendedName>
        <fullName evidence="19">Versican core protein</fullName>
    </recommendedName>
    <alternativeName>
        <fullName evidence="20">Chondroitin sulfate proteoglycan core protein 2</fullName>
    </alternativeName>
    <alternativeName>
        <fullName evidence="21">Large fibroblast proteoglycan</fullName>
    </alternativeName>
    <alternativeName>
        <fullName evidence="22">PG-M</fullName>
    </alternativeName>
</protein>
<reference evidence="31" key="2">
    <citation type="submission" date="2025-08" db="UniProtKB">
        <authorList>
            <consortium name="Ensembl"/>
        </authorList>
    </citation>
    <scope>IDENTIFICATION</scope>
</reference>
<dbReference type="FunFam" id="2.10.25.10:FF:000006">
    <property type="entry name" value="Versican core protein-like isoform 1"/>
    <property type="match status" value="1"/>
</dbReference>
<dbReference type="InterPro" id="IPR036179">
    <property type="entry name" value="Ig-like_dom_sf"/>
</dbReference>
<dbReference type="InterPro" id="IPR035976">
    <property type="entry name" value="Sushi/SCR/CCP_sf"/>
</dbReference>
<dbReference type="SMART" id="SM00032">
    <property type="entry name" value="CCP"/>
    <property type="match status" value="1"/>
</dbReference>
<dbReference type="PROSITE" id="PS01187">
    <property type="entry name" value="EGF_CA"/>
    <property type="match status" value="1"/>
</dbReference>
<feature type="disulfide bond" evidence="23">
    <location>
        <begin position="383"/>
        <end position="392"/>
    </location>
</feature>
<evidence type="ECO:0000256" key="9">
    <source>
        <dbReference type="ARBA" id="ARBA00022734"/>
    </source>
</evidence>
<dbReference type="GO" id="GO:0007155">
    <property type="term" value="P:cell adhesion"/>
    <property type="evidence" value="ECO:0007669"/>
    <property type="project" value="InterPro"/>
</dbReference>
<dbReference type="InterPro" id="IPR003599">
    <property type="entry name" value="Ig_sub"/>
</dbReference>
<feature type="domain" description="EGF-like" evidence="26">
    <location>
        <begin position="357"/>
        <end position="393"/>
    </location>
</feature>
<keyword evidence="15" id="KW-0966">Cell projection</keyword>
<dbReference type="PROSITE" id="PS00022">
    <property type="entry name" value="EGF_1"/>
    <property type="match status" value="2"/>
</dbReference>
<feature type="domain" description="Ig-like" evidence="28">
    <location>
        <begin position="1"/>
        <end position="118"/>
    </location>
</feature>
<dbReference type="PROSITE" id="PS00615">
    <property type="entry name" value="C_TYPE_LECTIN_1"/>
    <property type="match status" value="1"/>
</dbReference>
<comment type="function">
    <text evidence="18">May play a role in intercellular signaling and in connecting cells with the extracellular matrix. May take part in the regulation of cell motility, growth and differentiation. Binds hyaluronic acid.</text>
</comment>
<evidence type="ECO:0000256" key="15">
    <source>
        <dbReference type="ARBA" id="ARBA00023273"/>
    </source>
</evidence>
<keyword evidence="8" id="KW-0732">Signal</keyword>
<dbReference type="PROSITE" id="PS50026">
    <property type="entry name" value="EGF_3"/>
    <property type="match status" value="2"/>
</dbReference>
<dbReference type="PROSITE" id="PS50963">
    <property type="entry name" value="LINK_2"/>
    <property type="match status" value="2"/>
</dbReference>
<feature type="domain" description="Link" evidence="30">
    <location>
        <begin position="120"/>
        <end position="215"/>
    </location>
</feature>
<evidence type="ECO:0000256" key="4">
    <source>
        <dbReference type="ARBA" id="ARBA00022525"/>
    </source>
</evidence>
<dbReference type="PANTHER" id="PTHR22804:SF6">
    <property type="entry name" value="VERSICAN CORE PROTEIN"/>
    <property type="match status" value="1"/>
</dbReference>
<keyword evidence="13 23" id="KW-1015">Disulfide bond</keyword>
<dbReference type="FunFam" id="3.10.100.10:FF:000003">
    <property type="entry name" value="Versican core protein"/>
    <property type="match status" value="1"/>
</dbReference>
<evidence type="ECO:0000256" key="13">
    <source>
        <dbReference type="ARBA" id="ARBA00023157"/>
    </source>
</evidence>
<evidence type="ECO:0000256" key="7">
    <source>
        <dbReference type="ARBA" id="ARBA00022659"/>
    </source>
</evidence>
<evidence type="ECO:0000256" key="12">
    <source>
        <dbReference type="ARBA" id="ARBA00022974"/>
    </source>
</evidence>
<dbReference type="Pfam" id="PF00008">
    <property type="entry name" value="EGF"/>
    <property type="match status" value="2"/>
</dbReference>
<dbReference type="PROSITE" id="PS50835">
    <property type="entry name" value="IG_LIKE"/>
    <property type="match status" value="1"/>
</dbReference>
<keyword evidence="12" id="KW-0654">Proteoglycan</keyword>
<evidence type="ECO:0000256" key="3">
    <source>
        <dbReference type="ARBA" id="ARBA00006838"/>
    </source>
</evidence>
<dbReference type="PROSITE" id="PS01241">
    <property type="entry name" value="LINK_1"/>
    <property type="match status" value="1"/>
</dbReference>
<sequence>MEKVSQVVGSLASRVVLPCHFSIDPDSTTNSTNPDEELRIKWTKLDGGTETVVLVLQGGVVKVGEEFLSRVSVQSHPRSVGDASLTVVKLRASDAGLYRCEVMHGLDDRQDTVSLQVSGVVFHYRASTSRYTLDFHAAEEACHAISASIATPEQLTVAYEDGFDRCDAGWLADQTVRYPIASPRSGCEGNLLHRPGVRTYGIRDPTEKYDVYCYVDKIHGDVFYPSSIVHKLTWQEAKEKCQKHDAVLASPGQLYAAWREGLNRCDYGWLSDGSVRYPITVPHPQCGNGTLGVRTLYKHMNQSGFPDAADRHGAFCFKGLPLCSINSCLNGGSCFQRADKPICVCAAGYVGQMCEQDVDDCSSNPCLNGATCVDGVHSYTCVCLPSYAGDHCQQDTEVCGPGWQKYQSQCYKYFSHRRTWDAAERECRLHGAHLSSILSQEEQGYVNRLGSDYQWIGLNDRMYERDFRWTDGSPMQFDFWRANQPDSFFQSGEDCVVMIWHEGGQWNDVPCNYHLTFTCKKGTVSCAQPPVVKNARVFGVMRSRYEVNTLLRYHCKKGFIQRHAPTIRCQDNGQWEAPKVTCTHGEFL</sequence>
<dbReference type="FunFam" id="2.10.70.10:FF:000003">
    <property type="entry name" value="Versican core protein"/>
    <property type="match status" value="1"/>
</dbReference>
<keyword evidence="4" id="KW-0964">Secreted</keyword>
<dbReference type="InterPro" id="IPR001304">
    <property type="entry name" value="C-type_lectin-like"/>
</dbReference>
<evidence type="ECO:0000259" key="27">
    <source>
        <dbReference type="PROSITE" id="PS50041"/>
    </source>
</evidence>
<reference evidence="31" key="3">
    <citation type="submission" date="2025-09" db="UniProtKB">
        <authorList>
            <consortium name="Ensembl"/>
        </authorList>
    </citation>
    <scope>IDENTIFICATION</scope>
</reference>
<evidence type="ECO:0000256" key="20">
    <source>
        <dbReference type="ARBA" id="ARBA00044230"/>
    </source>
</evidence>
<feature type="disulfide bond" evidence="25">
    <location>
        <begin position="265"/>
        <end position="286"/>
    </location>
</feature>
<evidence type="ECO:0000256" key="23">
    <source>
        <dbReference type="PROSITE-ProRule" id="PRU00076"/>
    </source>
</evidence>
<dbReference type="SMART" id="SM00409">
    <property type="entry name" value="IG"/>
    <property type="match status" value="1"/>
</dbReference>
<feature type="domain" description="Sushi" evidence="29">
    <location>
        <begin position="524"/>
        <end position="584"/>
    </location>
</feature>
<dbReference type="SMART" id="SM00445">
    <property type="entry name" value="LINK"/>
    <property type="match status" value="2"/>
</dbReference>
<dbReference type="InterPro" id="IPR050691">
    <property type="entry name" value="Hyaluronan_bind_Proteoglycan"/>
</dbReference>
<dbReference type="GO" id="GO:0030246">
    <property type="term" value="F:carbohydrate binding"/>
    <property type="evidence" value="ECO:0007669"/>
    <property type="project" value="UniProtKB-KW"/>
</dbReference>
<evidence type="ECO:0000256" key="14">
    <source>
        <dbReference type="ARBA" id="ARBA00023180"/>
    </source>
</evidence>
<dbReference type="GO" id="GO:0007417">
    <property type="term" value="P:central nervous system development"/>
    <property type="evidence" value="ECO:0007669"/>
    <property type="project" value="TreeGrafter"/>
</dbReference>
<evidence type="ECO:0000256" key="16">
    <source>
        <dbReference type="ARBA" id="ARBA00023290"/>
    </source>
</evidence>
<dbReference type="FunFam" id="3.10.100.10:FF:000011">
    <property type="entry name" value="Aggrecan core protein"/>
    <property type="match status" value="1"/>
</dbReference>
<dbReference type="Pfam" id="PF00193">
    <property type="entry name" value="Xlink"/>
    <property type="match status" value="2"/>
</dbReference>
<keyword evidence="6 23" id="KW-0245">EGF-like domain</keyword>
<dbReference type="GO" id="GO:0072534">
    <property type="term" value="C:perineuronal net"/>
    <property type="evidence" value="ECO:0007669"/>
    <property type="project" value="TreeGrafter"/>
</dbReference>
<dbReference type="InterPro" id="IPR007110">
    <property type="entry name" value="Ig-like_dom"/>
</dbReference>
<dbReference type="Ensembl" id="ENSGWIT00000013879.1">
    <property type="protein sequence ID" value="ENSGWIP00000012449.1"/>
    <property type="gene ID" value="ENSGWIG00000007243.1"/>
</dbReference>
<dbReference type="AlphaFoldDB" id="A0A8C5DZ68"/>
<dbReference type="Pfam" id="PF00084">
    <property type="entry name" value="Sushi"/>
    <property type="match status" value="1"/>
</dbReference>
<proteinExistence type="inferred from homology"/>
<feature type="disulfide bond" evidence="24">
    <location>
        <begin position="526"/>
        <end position="569"/>
    </location>
</feature>
<evidence type="ECO:0000256" key="8">
    <source>
        <dbReference type="ARBA" id="ARBA00022729"/>
    </source>
</evidence>
<dbReference type="PROSITE" id="PS01186">
    <property type="entry name" value="EGF_2"/>
    <property type="match status" value="1"/>
</dbReference>
<dbReference type="SMART" id="SM00179">
    <property type="entry name" value="EGF_CA"/>
    <property type="match status" value="2"/>
</dbReference>
<evidence type="ECO:0000259" key="29">
    <source>
        <dbReference type="PROSITE" id="PS50923"/>
    </source>
</evidence>
<keyword evidence="14" id="KW-0325">Glycoprotein</keyword>